<evidence type="ECO:0000313" key="2">
    <source>
        <dbReference type="Proteomes" id="UP000824037"/>
    </source>
</evidence>
<dbReference type="EMBL" id="DXBY01000001">
    <property type="protein sequence ID" value="HIZ34138.1"/>
    <property type="molecule type" value="Genomic_DNA"/>
</dbReference>
<dbReference type="AlphaFoldDB" id="A0A9D2EAB8"/>
<dbReference type="Pfam" id="PF20358">
    <property type="entry name" value="DUF6653"/>
    <property type="match status" value="1"/>
</dbReference>
<proteinExistence type="predicted"/>
<comment type="caution">
    <text evidence="1">The sequence shown here is derived from an EMBL/GenBank/DDBJ whole genome shotgun (WGS) entry which is preliminary data.</text>
</comment>
<evidence type="ECO:0000313" key="1">
    <source>
        <dbReference type="EMBL" id="HIZ34138.1"/>
    </source>
</evidence>
<sequence length="142" mass="15334">MGLDGVRRAVFARHSHPLSAWSRFATTPVLLAPFWAKKAAVTGLVAAWFAINPVMTPEPEHQERFATRAMLGEEIWAADPRSDPVLVALNAVGAFCLAAGVRGAWHRRAAAAGLGTAGSMVLTMLCWRRYAAIYDADQALCD</sequence>
<accession>A0A9D2EAB8</accession>
<gene>
    <name evidence="1" type="ORF">H9815_00030</name>
</gene>
<reference evidence="1" key="1">
    <citation type="journal article" date="2021" name="PeerJ">
        <title>Extensive microbial diversity within the chicken gut microbiome revealed by metagenomics and culture.</title>
        <authorList>
            <person name="Gilroy R."/>
            <person name="Ravi A."/>
            <person name="Getino M."/>
            <person name="Pursley I."/>
            <person name="Horton D.L."/>
            <person name="Alikhan N.F."/>
            <person name="Baker D."/>
            <person name="Gharbi K."/>
            <person name="Hall N."/>
            <person name="Watson M."/>
            <person name="Adriaenssens E.M."/>
            <person name="Foster-Nyarko E."/>
            <person name="Jarju S."/>
            <person name="Secka A."/>
            <person name="Antonio M."/>
            <person name="Oren A."/>
            <person name="Chaudhuri R.R."/>
            <person name="La Ragione R."/>
            <person name="Hildebrand F."/>
            <person name="Pallen M.J."/>
        </authorList>
    </citation>
    <scope>NUCLEOTIDE SEQUENCE</scope>
    <source>
        <strain evidence="1">ChiGjej4B4-7305</strain>
    </source>
</reference>
<dbReference type="InterPro" id="IPR046595">
    <property type="entry name" value="DUF6653"/>
</dbReference>
<organism evidence="1 2">
    <name type="scientific">Candidatus Ruania gallistercoris</name>
    <dbReference type="NCBI Taxonomy" id="2838746"/>
    <lineage>
        <taxon>Bacteria</taxon>
        <taxon>Bacillati</taxon>
        <taxon>Actinomycetota</taxon>
        <taxon>Actinomycetes</taxon>
        <taxon>Micrococcales</taxon>
        <taxon>Ruaniaceae</taxon>
        <taxon>Ruania</taxon>
    </lineage>
</organism>
<reference evidence="1" key="2">
    <citation type="submission" date="2021-04" db="EMBL/GenBank/DDBJ databases">
        <authorList>
            <person name="Gilroy R."/>
        </authorList>
    </citation>
    <scope>NUCLEOTIDE SEQUENCE</scope>
    <source>
        <strain evidence="1">ChiGjej4B4-7305</strain>
    </source>
</reference>
<name>A0A9D2EAB8_9MICO</name>
<protein>
    <submittedName>
        <fullName evidence="1">Uncharacterized protein</fullName>
    </submittedName>
</protein>
<dbReference type="Proteomes" id="UP000824037">
    <property type="component" value="Unassembled WGS sequence"/>
</dbReference>